<dbReference type="SUPFAM" id="SSF46689">
    <property type="entry name" value="Homeodomain-like"/>
    <property type="match status" value="1"/>
</dbReference>
<dbReference type="InterPro" id="IPR001647">
    <property type="entry name" value="HTH_TetR"/>
</dbReference>
<dbReference type="InterPro" id="IPR009057">
    <property type="entry name" value="Homeodomain-like_sf"/>
</dbReference>
<feature type="domain" description="HTH tetR-type" evidence="5">
    <location>
        <begin position="6"/>
        <end position="65"/>
    </location>
</feature>
<dbReference type="GO" id="GO:0003700">
    <property type="term" value="F:DNA-binding transcription factor activity"/>
    <property type="evidence" value="ECO:0007669"/>
    <property type="project" value="TreeGrafter"/>
</dbReference>
<protein>
    <recommendedName>
        <fullName evidence="5">HTH tetR-type domain-containing protein</fullName>
    </recommendedName>
</protein>
<evidence type="ECO:0000259" key="5">
    <source>
        <dbReference type="PROSITE" id="PS50977"/>
    </source>
</evidence>
<sequence length="193" mass="20748">MRKDARANRAALLDSATRLIAEKGADVSLREIARDAEVGVATANRNFPDRITLFRAVIEHGFARLSAVLTPDTAAWDDDPWQAWCDTIHGVRDQNLSGLAEALVGHIALAPEALGDVNTKRGRIIAMVSEVFQLGVTHGFAPADLSPVRFYLGLVTASRPLPALASAIDPEAREWLTDIYIAGLRAQAADSAP</sequence>
<dbReference type="PANTHER" id="PTHR30055">
    <property type="entry name" value="HTH-TYPE TRANSCRIPTIONAL REGULATOR RUTR"/>
    <property type="match status" value="1"/>
</dbReference>
<dbReference type="GO" id="GO:0000976">
    <property type="term" value="F:transcription cis-regulatory region binding"/>
    <property type="evidence" value="ECO:0007669"/>
    <property type="project" value="TreeGrafter"/>
</dbReference>
<dbReference type="Pfam" id="PF00440">
    <property type="entry name" value="TetR_N"/>
    <property type="match status" value="1"/>
</dbReference>
<dbReference type="EMBL" id="CP006764">
    <property type="protein sequence ID" value="AIT62333.1"/>
    <property type="molecule type" value="Genomic_DNA"/>
</dbReference>
<keyword evidence="2 4" id="KW-0238">DNA-binding</keyword>
<dbReference type="PROSITE" id="PS50977">
    <property type="entry name" value="HTH_TETR_2"/>
    <property type="match status" value="1"/>
</dbReference>
<name>A0A097IJQ3_9CORY</name>
<reference evidence="6 7" key="1">
    <citation type="submission" date="2013-09" db="EMBL/GenBank/DDBJ databases">
        <title>Complete genome sequence of Corynebacterium doosanense CAU 212(T) (=DSM 45436(T)), isolated from activated sludge.</title>
        <authorList>
            <person name="Schaffert L."/>
            <person name="Albersmeier A."/>
            <person name="Kalinowski J."/>
            <person name="Ruckert C."/>
        </authorList>
    </citation>
    <scope>NUCLEOTIDE SEQUENCE [LARGE SCALE GENOMIC DNA]</scope>
    <source>
        <strain evidence="6 7">CAU 212</strain>
    </source>
</reference>
<dbReference type="KEGG" id="cdo:CDOO_11795"/>
<evidence type="ECO:0000313" key="6">
    <source>
        <dbReference type="EMBL" id="AIT62333.1"/>
    </source>
</evidence>
<dbReference type="InterPro" id="IPR036271">
    <property type="entry name" value="Tet_transcr_reg_TetR-rel_C_sf"/>
</dbReference>
<dbReference type="HOGENOM" id="CLU_069356_17_3_11"/>
<evidence type="ECO:0000256" key="4">
    <source>
        <dbReference type="PROSITE-ProRule" id="PRU00335"/>
    </source>
</evidence>
<dbReference type="InterPro" id="IPR050109">
    <property type="entry name" value="HTH-type_TetR-like_transc_reg"/>
</dbReference>
<gene>
    <name evidence="6" type="ORF">CDOO_11795</name>
</gene>
<dbReference type="eggNOG" id="COG1309">
    <property type="taxonomic scope" value="Bacteria"/>
</dbReference>
<keyword evidence="7" id="KW-1185">Reference proteome</keyword>
<evidence type="ECO:0000256" key="2">
    <source>
        <dbReference type="ARBA" id="ARBA00023125"/>
    </source>
</evidence>
<keyword evidence="3" id="KW-0804">Transcription</keyword>
<dbReference type="RefSeq" id="WP_018022807.1">
    <property type="nucleotide sequence ID" value="NZ_AQUX01000012.1"/>
</dbReference>
<dbReference type="AlphaFoldDB" id="A0A097IJQ3"/>
<feature type="DNA-binding region" description="H-T-H motif" evidence="4">
    <location>
        <begin position="28"/>
        <end position="47"/>
    </location>
</feature>
<dbReference type="SUPFAM" id="SSF48498">
    <property type="entry name" value="Tetracyclin repressor-like, C-terminal domain"/>
    <property type="match status" value="1"/>
</dbReference>
<keyword evidence="1" id="KW-0805">Transcription regulation</keyword>
<dbReference type="STRING" id="558173.CDOO_11795"/>
<dbReference type="PANTHER" id="PTHR30055:SF234">
    <property type="entry name" value="HTH-TYPE TRANSCRIPTIONAL REGULATOR BETI"/>
    <property type="match status" value="1"/>
</dbReference>
<proteinExistence type="predicted"/>
<dbReference type="Gene3D" id="1.10.357.10">
    <property type="entry name" value="Tetracycline Repressor, domain 2"/>
    <property type="match status" value="1"/>
</dbReference>
<evidence type="ECO:0000256" key="3">
    <source>
        <dbReference type="ARBA" id="ARBA00023163"/>
    </source>
</evidence>
<evidence type="ECO:0000256" key="1">
    <source>
        <dbReference type="ARBA" id="ARBA00023015"/>
    </source>
</evidence>
<evidence type="ECO:0000313" key="7">
    <source>
        <dbReference type="Proteomes" id="UP000029914"/>
    </source>
</evidence>
<dbReference type="Proteomes" id="UP000029914">
    <property type="component" value="Chromosome"/>
</dbReference>
<accession>A0A097IJQ3</accession>
<dbReference type="OrthoDB" id="9795011at2"/>
<organism evidence="6 7">
    <name type="scientific">Corynebacterium doosanense CAU 212 = DSM 45436</name>
    <dbReference type="NCBI Taxonomy" id="558173"/>
    <lineage>
        <taxon>Bacteria</taxon>
        <taxon>Bacillati</taxon>
        <taxon>Actinomycetota</taxon>
        <taxon>Actinomycetes</taxon>
        <taxon>Mycobacteriales</taxon>
        <taxon>Corynebacteriaceae</taxon>
        <taxon>Corynebacterium</taxon>
    </lineage>
</organism>